<dbReference type="InterPro" id="IPR036412">
    <property type="entry name" value="HAD-like_sf"/>
</dbReference>
<dbReference type="SUPFAM" id="SSF56784">
    <property type="entry name" value="HAD-like"/>
    <property type="match status" value="1"/>
</dbReference>
<dbReference type="Gene3D" id="3.30.1240.10">
    <property type="match status" value="1"/>
</dbReference>
<sequence length="279" mass="30245">MSSKLVFLDIDGTLADSDHVVPESAKEACALAQKRGHKLFICTGRSLPKIERSILDFGFDGVVSVAGAQANLGDRVLFQHFIAPEAIDAATAYFRAHDIDHFQWQGADGMYVTRAYMEHVKAKKSAWDNDQFARFWHVIEDVDVPEGSTLGHVIRASKGSYYTGPNPDVTFDDVARDLSPWFTLVHGSYDKISPNNGELLMNGVDKGTAVCDIAQDLGYSIADTIAIGDSDNDTAMLKAAGTSVAMGNSTHGIEQFTDMVTTDIHDNGIANAFARLGLI</sequence>
<reference evidence="1 2" key="1">
    <citation type="submission" date="2018-09" db="EMBL/GenBank/DDBJ databases">
        <title>Characterization of the phylogenetic diversity of five novel species belonging to the genus Bifidobacterium.</title>
        <authorList>
            <person name="Lugli G.A."/>
            <person name="Duranti S."/>
            <person name="Milani C."/>
        </authorList>
    </citation>
    <scope>NUCLEOTIDE SEQUENCE [LARGE SCALE GENOMIC DNA]</scope>
    <source>
        <strain evidence="1 2">2034B</strain>
    </source>
</reference>
<evidence type="ECO:0000313" key="2">
    <source>
        <dbReference type="Proteomes" id="UP000287533"/>
    </source>
</evidence>
<dbReference type="AlphaFoldDB" id="A0A430FEV7"/>
<dbReference type="RefSeq" id="WP_125982052.1">
    <property type="nucleotide sequence ID" value="NZ_QXGL01000007.1"/>
</dbReference>
<dbReference type="OrthoDB" id="3180855at2"/>
<protein>
    <submittedName>
        <fullName evidence="1">HAD hydrolase, family IIB</fullName>
    </submittedName>
</protein>
<evidence type="ECO:0000313" key="1">
    <source>
        <dbReference type="EMBL" id="RSX51367.1"/>
    </source>
</evidence>
<proteinExistence type="predicted"/>
<accession>A0A430FEV7</accession>
<dbReference type="PROSITE" id="PS01229">
    <property type="entry name" value="COF_2"/>
    <property type="match status" value="1"/>
</dbReference>
<dbReference type="GO" id="GO:0000287">
    <property type="term" value="F:magnesium ion binding"/>
    <property type="evidence" value="ECO:0007669"/>
    <property type="project" value="TreeGrafter"/>
</dbReference>
<name>A0A430FEV7_9BIFI</name>
<dbReference type="NCBIfam" id="TIGR00099">
    <property type="entry name" value="Cof-subfamily"/>
    <property type="match status" value="1"/>
</dbReference>
<dbReference type="Gene3D" id="3.40.50.1000">
    <property type="entry name" value="HAD superfamily/HAD-like"/>
    <property type="match status" value="1"/>
</dbReference>
<keyword evidence="1" id="KW-0378">Hydrolase</keyword>
<dbReference type="GO" id="GO:0016791">
    <property type="term" value="F:phosphatase activity"/>
    <property type="evidence" value="ECO:0007669"/>
    <property type="project" value="TreeGrafter"/>
</dbReference>
<dbReference type="Proteomes" id="UP000287533">
    <property type="component" value="Unassembled WGS sequence"/>
</dbReference>
<dbReference type="PANTHER" id="PTHR10000">
    <property type="entry name" value="PHOSPHOSERINE PHOSPHATASE"/>
    <property type="match status" value="1"/>
</dbReference>
<comment type="caution">
    <text evidence="1">The sequence shown here is derived from an EMBL/GenBank/DDBJ whole genome shotgun (WGS) entry which is preliminary data.</text>
</comment>
<organism evidence="1 2">
    <name type="scientific">Bifidobacterium goeldii</name>
    <dbReference type="NCBI Taxonomy" id="2306975"/>
    <lineage>
        <taxon>Bacteria</taxon>
        <taxon>Bacillati</taxon>
        <taxon>Actinomycetota</taxon>
        <taxon>Actinomycetes</taxon>
        <taxon>Bifidobacteriales</taxon>
        <taxon>Bifidobacteriaceae</taxon>
        <taxon>Bifidobacterium</taxon>
    </lineage>
</organism>
<dbReference type="InterPro" id="IPR023214">
    <property type="entry name" value="HAD_sf"/>
</dbReference>
<dbReference type="EMBL" id="QXGL01000007">
    <property type="protein sequence ID" value="RSX51367.1"/>
    <property type="molecule type" value="Genomic_DNA"/>
</dbReference>
<dbReference type="PANTHER" id="PTHR10000:SF25">
    <property type="entry name" value="PHOSPHATASE YKRA-RELATED"/>
    <property type="match status" value="1"/>
</dbReference>
<dbReference type="GO" id="GO:0005829">
    <property type="term" value="C:cytosol"/>
    <property type="evidence" value="ECO:0007669"/>
    <property type="project" value="TreeGrafter"/>
</dbReference>
<dbReference type="InterPro" id="IPR000150">
    <property type="entry name" value="Cof"/>
</dbReference>
<keyword evidence="2" id="KW-1185">Reference proteome</keyword>
<dbReference type="Pfam" id="PF08282">
    <property type="entry name" value="Hydrolase_3"/>
    <property type="match status" value="1"/>
</dbReference>
<gene>
    <name evidence="1" type="ORF">D2E25_1801</name>
</gene>